<gene>
    <name evidence="1" type="ORF">B0H65DRAFT_422330</name>
</gene>
<dbReference type="AlphaFoldDB" id="A0AAE0JI08"/>
<dbReference type="Proteomes" id="UP001278500">
    <property type="component" value="Unassembled WGS sequence"/>
</dbReference>
<proteinExistence type="predicted"/>
<evidence type="ECO:0000313" key="2">
    <source>
        <dbReference type="Proteomes" id="UP001278500"/>
    </source>
</evidence>
<accession>A0AAE0JI08</accession>
<feature type="non-terminal residue" evidence="1">
    <location>
        <position position="1"/>
    </location>
</feature>
<dbReference type="RefSeq" id="XP_062683113.1">
    <property type="nucleotide sequence ID" value="XM_062824398.1"/>
</dbReference>
<sequence length="99" mass="11740">NDCDDIFFGEEGGDSDGERGFGSLNSDFEKEEDTVIKLKLEKKVAISNKRKLIDLIIKDNVYKAVRFNKERYNNCYLNKERSYGKFIILRKKSLYYIYY</sequence>
<reference evidence="1" key="2">
    <citation type="submission" date="2023-06" db="EMBL/GenBank/DDBJ databases">
        <authorList>
            <consortium name="Lawrence Berkeley National Laboratory"/>
            <person name="Haridas S."/>
            <person name="Hensen N."/>
            <person name="Bonometti L."/>
            <person name="Westerberg I."/>
            <person name="Brannstrom I.O."/>
            <person name="Guillou S."/>
            <person name="Cros-Aarteil S."/>
            <person name="Calhoun S."/>
            <person name="Kuo A."/>
            <person name="Mondo S."/>
            <person name="Pangilinan J."/>
            <person name="Riley R."/>
            <person name="Labutti K."/>
            <person name="Andreopoulos B."/>
            <person name="Lipzen A."/>
            <person name="Chen C."/>
            <person name="Yanf M."/>
            <person name="Daum C."/>
            <person name="Ng V."/>
            <person name="Clum A."/>
            <person name="Steindorff A."/>
            <person name="Ohm R."/>
            <person name="Martin F."/>
            <person name="Silar P."/>
            <person name="Natvig D."/>
            <person name="Lalanne C."/>
            <person name="Gautier V."/>
            <person name="Ament-Velasquez S.L."/>
            <person name="Kruys A."/>
            <person name="Hutchinson M.I."/>
            <person name="Powell A.J."/>
            <person name="Barry K."/>
            <person name="Miller A.N."/>
            <person name="Grigoriev I.V."/>
            <person name="Debuchy R."/>
            <person name="Gladieux P."/>
            <person name="Thoren M.H."/>
            <person name="Johannesson H."/>
        </authorList>
    </citation>
    <scope>NUCLEOTIDE SEQUENCE</scope>
    <source>
        <strain evidence="1">CBS 560.94</strain>
    </source>
</reference>
<dbReference type="GeneID" id="87861552"/>
<dbReference type="EMBL" id="JAUEPP010000003">
    <property type="protein sequence ID" value="KAK3348031.1"/>
    <property type="molecule type" value="Genomic_DNA"/>
</dbReference>
<keyword evidence="2" id="KW-1185">Reference proteome</keyword>
<protein>
    <submittedName>
        <fullName evidence="1">Uncharacterized protein</fullName>
    </submittedName>
</protein>
<reference evidence="1" key="1">
    <citation type="journal article" date="2023" name="Mol. Phylogenet. Evol.">
        <title>Genome-scale phylogeny and comparative genomics of the fungal order Sordariales.</title>
        <authorList>
            <person name="Hensen N."/>
            <person name="Bonometti L."/>
            <person name="Westerberg I."/>
            <person name="Brannstrom I.O."/>
            <person name="Guillou S."/>
            <person name="Cros-Aarteil S."/>
            <person name="Calhoun S."/>
            <person name="Haridas S."/>
            <person name="Kuo A."/>
            <person name="Mondo S."/>
            <person name="Pangilinan J."/>
            <person name="Riley R."/>
            <person name="LaButti K."/>
            <person name="Andreopoulos B."/>
            <person name="Lipzen A."/>
            <person name="Chen C."/>
            <person name="Yan M."/>
            <person name="Daum C."/>
            <person name="Ng V."/>
            <person name="Clum A."/>
            <person name="Steindorff A."/>
            <person name="Ohm R.A."/>
            <person name="Martin F."/>
            <person name="Silar P."/>
            <person name="Natvig D.O."/>
            <person name="Lalanne C."/>
            <person name="Gautier V."/>
            <person name="Ament-Velasquez S.L."/>
            <person name="Kruys A."/>
            <person name="Hutchinson M.I."/>
            <person name="Powell A.J."/>
            <person name="Barry K."/>
            <person name="Miller A.N."/>
            <person name="Grigoriev I.V."/>
            <person name="Debuchy R."/>
            <person name="Gladieux P."/>
            <person name="Hiltunen Thoren M."/>
            <person name="Johannesson H."/>
        </authorList>
    </citation>
    <scope>NUCLEOTIDE SEQUENCE</scope>
    <source>
        <strain evidence="1">CBS 560.94</strain>
    </source>
</reference>
<name>A0AAE0JI08_9PEZI</name>
<evidence type="ECO:0000313" key="1">
    <source>
        <dbReference type="EMBL" id="KAK3348031.1"/>
    </source>
</evidence>
<organism evidence="1 2">
    <name type="scientific">Neurospora tetraspora</name>
    <dbReference type="NCBI Taxonomy" id="94610"/>
    <lineage>
        <taxon>Eukaryota</taxon>
        <taxon>Fungi</taxon>
        <taxon>Dikarya</taxon>
        <taxon>Ascomycota</taxon>
        <taxon>Pezizomycotina</taxon>
        <taxon>Sordariomycetes</taxon>
        <taxon>Sordariomycetidae</taxon>
        <taxon>Sordariales</taxon>
        <taxon>Sordariaceae</taxon>
        <taxon>Neurospora</taxon>
    </lineage>
</organism>
<comment type="caution">
    <text evidence="1">The sequence shown here is derived from an EMBL/GenBank/DDBJ whole genome shotgun (WGS) entry which is preliminary data.</text>
</comment>